<protein>
    <recommendedName>
        <fullName evidence="8">Hexosyltransferase</fullName>
    </recommendedName>
</protein>
<evidence type="ECO:0000313" key="6">
    <source>
        <dbReference type="EMBL" id="KAG6482261.1"/>
    </source>
</evidence>
<sequence length="706" mass="80602">MKGFVTISTSSPAKRRWRPPAAVVLVLVFFSLLVPLDFLFGLHRRFPAGESAFRSAYVPFLVSLDLLSDRTLWSSVLADPIGPESLELRIQIVRRDLQCWVRYSSDDRPPSEIAFRHLGHLDGFNSFPQGETSKIKKLVRRFGSSLSKNASGNPRSKQGEIFNNKPISNSNQQLAVVRKVLPVPSDSLSISIMKLGGTDGKKSNTKDQKVEEVRNFCQLELGSYCLWSIENKKVMKDSMVRKLKDQLFVARAYYPSLVKLHGQQNLSYDLKQNIQEHEHMLSDAIIDADLPRSIESLSIESMPSCCAMLGKVLVIHYVKKNIHKMKLTIAKVKACAVDCNNVHKKLSQIVDLTEDEANFHMKQSAFLYHLGVQTMPKSFHCLSMRLTVESFKLSTGFKNSHSNKLEVPKVMHYVIFSKNMIAAAVTINSTVMNSEVNQNMVFHVVTDAQNYYAMKLWFARNSYRDAEIIVINLEQLNLGDHNSGLSKLSFSEEFRVSLYKTSQLEMNTEYITTFGHSHFLLPEIFKNLKKVIVLDDDVVVQRDLSSLWNLNLEGKVNAAVESCRLRLGQLKMHLGKNSYDPNSCIWMSGLNVIDLEKWREHNVTDAYFQHLTSIETKNEATLRAAVLPISFLVFQNLVYPLDEKWSFPGLGHNYDINADAMNNAISLHYNGYMKPWLDLGIPKYKEYWKKFLTNDERFMDECNVNL</sequence>
<comment type="caution">
    <text evidence="6">The sequence shown here is derived from an EMBL/GenBank/DDBJ whole genome shotgun (WGS) entry which is preliminary data.</text>
</comment>
<keyword evidence="5" id="KW-0472">Membrane</keyword>
<dbReference type="PANTHER" id="PTHR32116:SF12">
    <property type="entry name" value="GALACTURONOSYLTRANSFERASE 7-RELATED"/>
    <property type="match status" value="1"/>
</dbReference>
<keyword evidence="3" id="KW-0808">Transferase</keyword>
<dbReference type="Pfam" id="PF25557">
    <property type="entry name" value="GAUT_1"/>
    <property type="match status" value="1"/>
</dbReference>
<feature type="region of interest" description="Disordered" evidence="4">
    <location>
        <begin position="146"/>
        <end position="166"/>
    </location>
</feature>
<name>A0A8J5F6V2_ZINOF</name>
<dbReference type="Proteomes" id="UP000734854">
    <property type="component" value="Unassembled WGS sequence"/>
</dbReference>
<evidence type="ECO:0000256" key="4">
    <source>
        <dbReference type="SAM" id="MobiDB-lite"/>
    </source>
</evidence>
<evidence type="ECO:0000256" key="5">
    <source>
        <dbReference type="SAM" id="Phobius"/>
    </source>
</evidence>
<comment type="similarity">
    <text evidence="2">Belongs to the glycosyltransferase 8 family.</text>
</comment>
<feature type="transmembrane region" description="Helical" evidence="5">
    <location>
        <begin position="21"/>
        <end position="42"/>
    </location>
</feature>
<dbReference type="InterPro" id="IPR002495">
    <property type="entry name" value="Glyco_trans_8"/>
</dbReference>
<evidence type="ECO:0000256" key="1">
    <source>
        <dbReference type="ARBA" id="ARBA00004877"/>
    </source>
</evidence>
<dbReference type="GO" id="GO:0045489">
    <property type="term" value="P:pectin biosynthetic process"/>
    <property type="evidence" value="ECO:0007669"/>
    <property type="project" value="UniProtKB-UniPathway"/>
</dbReference>
<dbReference type="AlphaFoldDB" id="A0A8J5F6V2"/>
<dbReference type="PANTHER" id="PTHR32116">
    <property type="entry name" value="GALACTURONOSYLTRANSFERASE 4-RELATED"/>
    <property type="match status" value="1"/>
</dbReference>
<evidence type="ECO:0008006" key="8">
    <source>
        <dbReference type="Google" id="ProtNLM"/>
    </source>
</evidence>
<gene>
    <name evidence="6" type="ORF">ZIOFF_058892</name>
</gene>
<dbReference type="UniPathway" id="UPA00845"/>
<proteinExistence type="inferred from homology"/>
<accession>A0A8J5F6V2</accession>
<comment type="pathway">
    <text evidence="1">Glycan metabolism; pectin biosynthesis.</text>
</comment>
<evidence type="ECO:0000313" key="7">
    <source>
        <dbReference type="Proteomes" id="UP000734854"/>
    </source>
</evidence>
<evidence type="ECO:0000256" key="3">
    <source>
        <dbReference type="ARBA" id="ARBA00022676"/>
    </source>
</evidence>
<dbReference type="SUPFAM" id="SSF53448">
    <property type="entry name" value="Nucleotide-diphospho-sugar transferases"/>
    <property type="match status" value="1"/>
</dbReference>
<dbReference type="Gene3D" id="3.90.550.10">
    <property type="entry name" value="Spore Coat Polysaccharide Biosynthesis Protein SpsA, Chain A"/>
    <property type="match status" value="1"/>
</dbReference>
<dbReference type="InterPro" id="IPR029044">
    <property type="entry name" value="Nucleotide-diphossugar_trans"/>
</dbReference>
<keyword evidence="3" id="KW-0328">Glycosyltransferase</keyword>
<feature type="compositionally biased region" description="Polar residues" evidence="4">
    <location>
        <begin position="146"/>
        <end position="156"/>
    </location>
</feature>
<dbReference type="EMBL" id="JACMSC010000016">
    <property type="protein sequence ID" value="KAG6482261.1"/>
    <property type="molecule type" value="Genomic_DNA"/>
</dbReference>
<keyword evidence="5" id="KW-0812">Transmembrane</keyword>
<reference evidence="6 7" key="1">
    <citation type="submission" date="2020-08" db="EMBL/GenBank/DDBJ databases">
        <title>Plant Genome Project.</title>
        <authorList>
            <person name="Zhang R.-G."/>
        </authorList>
    </citation>
    <scope>NUCLEOTIDE SEQUENCE [LARGE SCALE GENOMIC DNA]</scope>
    <source>
        <tissue evidence="6">Rhizome</tissue>
    </source>
</reference>
<evidence type="ECO:0000256" key="2">
    <source>
        <dbReference type="ARBA" id="ARBA00006351"/>
    </source>
</evidence>
<dbReference type="Pfam" id="PF01501">
    <property type="entry name" value="Glyco_transf_8"/>
    <property type="match status" value="1"/>
</dbReference>
<keyword evidence="7" id="KW-1185">Reference proteome</keyword>
<keyword evidence="5" id="KW-1133">Transmembrane helix</keyword>
<organism evidence="6 7">
    <name type="scientific">Zingiber officinale</name>
    <name type="common">Ginger</name>
    <name type="synonym">Amomum zingiber</name>
    <dbReference type="NCBI Taxonomy" id="94328"/>
    <lineage>
        <taxon>Eukaryota</taxon>
        <taxon>Viridiplantae</taxon>
        <taxon>Streptophyta</taxon>
        <taxon>Embryophyta</taxon>
        <taxon>Tracheophyta</taxon>
        <taxon>Spermatophyta</taxon>
        <taxon>Magnoliopsida</taxon>
        <taxon>Liliopsida</taxon>
        <taxon>Zingiberales</taxon>
        <taxon>Zingiberaceae</taxon>
        <taxon>Zingiber</taxon>
    </lineage>
</organism>
<dbReference type="GO" id="GO:0047262">
    <property type="term" value="F:polygalacturonate 4-alpha-galacturonosyltransferase activity"/>
    <property type="evidence" value="ECO:0007669"/>
    <property type="project" value="InterPro"/>
</dbReference>
<dbReference type="InterPro" id="IPR029993">
    <property type="entry name" value="GAUT"/>
</dbReference>